<dbReference type="STRING" id="1461582.BN1048_00760"/>
<dbReference type="EC" id="2.7.7.101" evidence="12"/>
<dbReference type="InterPro" id="IPR006295">
    <property type="entry name" value="DNA_primase_DnaG"/>
</dbReference>
<keyword evidence="11 12" id="KW-0804">Transcription</keyword>
<dbReference type="Gene3D" id="3.90.580.10">
    <property type="entry name" value="Zinc finger, CHC2-type domain"/>
    <property type="match status" value="1"/>
</dbReference>
<evidence type="ECO:0000256" key="5">
    <source>
        <dbReference type="ARBA" id="ARBA00022705"/>
    </source>
</evidence>
<dbReference type="NCBIfam" id="TIGR01391">
    <property type="entry name" value="dnaG"/>
    <property type="match status" value="1"/>
</dbReference>
<gene>
    <name evidence="12 16" type="primary">dnaG</name>
    <name evidence="16" type="ORF">BN1048_00760</name>
</gene>
<dbReference type="CDD" id="cd03364">
    <property type="entry name" value="TOPRIM_DnaG_primases"/>
    <property type="match status" value="1"/>
</dbReference>
<keyword evidence="3 12" id="KW-0808">Transferase</keyword>
<dbReference type="Pfam" id="PF08275">
    <property type="entry name" value="DNAG_N"/>
    <property type="match status" value="1"/>
</dbReference>
<dbReference type="InterPro" id="IPR013264">
    <property type="entry name" value="DNAG_N"/>
</dbReference>
<evidence type="ECO:0000256" key="2">
    <source>
        <dbReference type="ARBA" id="ARBA00022515"/>
    </source>
</evidence>
<dbReference type="GO" id="GO:1990077">
    <property type="term" value="C:primosome complex"/>
    <property type="evidence" value="ECO:0007669"/>
    <property type="project" value="UniProtKB-KW"/>
</dbReference>
<dbReference type="EMBL" id="CCSE01000001">
    <property type="protein sequence ID" value="CDZ99993.1"/>
    <property type="molecule type" value="Genomic_DNA"/>
</dbReference>
<dbReference type="SUPFAM" id="SSF57783">
    <property type="entry name" value="Zinc beta-ribbon"/>
    <property type="match status" value="1"/>
</dbReference>
<proteinExistence type="inferred from homology"/>
<evidence type="ECO:0000256" key="12">
    <source>
        <dbReference type="HAMAP-Rule" id="MF_00974"/>
    </source>
</evidence>
<keyword evidence="8 12" id="KW-0862">Zinc</keyword>
<dbReference type="AlphaFoldDB" id="A0A078LXT8"/>
<evidence type="ECO:0000256" key="11">
    <source>
        <dbReference type="ARBA" id="ARBA00023163"/>
    </source>
</evidence>
<dbReference type="GO" id="GO:0000428">
    <property type="term" value="C:DNA-directed RNA polymerase complex"/>
    <property type="evidence" value="ECO:0007669"/>
    <property type="project" value="UniProtKB-KW"/>
</dbReference>
<dbReference type="InterPro" id="IPR037068">
    <property type="entry name" value="DNA_primase_core_N_sf"/>
</dbReference>
<evidence type="ECO:0000256" key="4">
    <source>
        <dbReference type="ARBA" id="ARBA00022695"/>
    </source>
</evidence>
<dbReference type="HAMAP" id="MF_00974">
    <property type="entry name" value="DNA_primase_DnaG"/>
    <property type="match status" value="1"/>
</dbReference>
<evidence type="ECO:0000256" key="13">
    <source>
        <dbReference type="PIRNR" id="PIRNR002811"/>
    </source>
</evidence>
<dbReference type="InterPro" id="IPR016136">
    <property type="entry name" value="DNA_helicase_N/primase_C"/>
</dbReference>
<evidence type="ECO:0000256" key="14">
    <source>
        <dbReference type="PIRSR" id="PIRSR002811-1"/>
    </source>
</evidence>
<dbReference type="PANTHER" id="PTHR30313">
    <property type="entry name" value="DNA PRIMASE"/>
    <property type="match status" value="1"/>
</dbReference>
<dbReference type="eggNOG" id="COG0358">
    <property type="taxonomic scope" value="Bacteria"/>
</dbReference>
<dbReference type="InterPro" id="IPR002694">
    <property type="entry name" value="Znf_CHC2"/>
</dbReference>
<evidence type="ECO:0000313" key="17">
    <source>
        <dbReference type="Proteomes" id="UP000044136"/>
    </source>
</evidence>
<dbReference type="GO" id="GO:0003899">
    <property type="term" value="F:DNA-directed RNA polymerase activity"/>
    <property type="evidence" value="ECO:0007669"/>
    <property type="project" value="UniProtKB-UniRule"/>
</dbReference>
<dbReference type="Pfam" id="PF01807">
    <property type="entry name" value="Zn_ribbon_DnaG"/>
    <property type="match status" value="1"/>
</dbReference>
<name>A0A078LXT8_9STAP</name>
<evidence type="ECO:0000256" key="3">
    <source>
        <dbReference type="ARBA" id="ARBA00022679"/>
    </source>
</evidence>
<reference evidence="16 17" key="1">
    <citation type="submission" date="2014-07" db="EMBL/GenBank/DDBJ databases">
        <authorList>
            <person name="Urmite Genomes Urmite Genomes"/>
        </authorList>
    </citation>
    <scope>NUCLEOTIDE SEQUENCE [LARGE SCALE GENOMIC DNA]</scope>
    <source>
        <strain evidence="16 17">13MG44_air</strain>
    </source>
</reference>
<keyword evidence="10 12" id="KW-0238">DNA-binding</keyword>
<dbReference type="OrthoDB" id="9803773at2"/>
<protein>
    <recommendedName>
        <fullName evidence="12 13">DNA primase</fullName>
        <ecNumber evidence="12">2.7.7.101</ecNumber>
    </recommendedName>
</protein>
<comment type="domain">
    <text evidence="12">Contains an N-terminal zinc-binding domain, a central core domain that contains the primase activity, and a C-terminal DnaB-binding domain.</text>
</comment>
<keyword evidence="6 12" id="KW-0479">Metal-binding</keyword>
<evidence type="ECO:0000256" key="9">
    <source>
        <dbReference type="ARBA" id="ARBA00022842"/>
    </source>
</evidence>
<dbReference type="PROSITE" id="PS50880">
    <property type="entry name" value="TOPRIM"/>
    <property type="match status" value="1"/>
</dbReference>
<dbReference type="PIRSF" id="PIRSF002811">
    <property type="entry name" value="DnaG"/>
    <property type="match status" value="1"/>
</dbReference>
<dbReference type="InterPro" id="IPR030846">
    <property type="entry name" value="DnaG_bac"/>
</dbReference>
<dbReference type="Gene3D" id="1.10.860.10">
    <property type="entry name" value="DNAb Helicase, Chain A"/>
    <property type="match status" value="1"/>
</dbReference>
<dbReference type="InterPro" id="IPR034151">
    <property type="entry name" value="TOPRIM_DnaG_bac"/>
</dbReference>
<comment type="catalytic activity">
    <reaction evidence="12">
        <text>ssDNA + n NTP = ssDNA/pppN(pN)n-1 hybrid + (n-1) diphosphate.</text>
        <dbReference type="EC" id="2.7.7.101"/>
    </reaction>
</comment>
<dbReference type="GO" id="GO:0008270">
    <property type="term" value="F:zinc ion binding"/>
    <property type="evidence" value="ECO:0007669"/>
    <property type="project" value="UniProtKB-UniRule"/>
</dbReference>
<feature type="zinc finger region" description="CHC2-type" evidence="12 14">
    <location>
        <begin position="38"/>
        <end position="62"/>
    </location>
</feature>
<evidence type="ECO:0000256" key="10">
    <source>
        <dbReference type="ARBA" id="ARBA00023125"/>
    </source>
</evidence>
<dbReference type="SUPFAM" id="SSF56731">
    <property type="entry name" value="DNA primase core"/>
    <property type="match status" value="1"/>
</dbReference>
<dbReference type="Gene3D" id="3.90.980.10">
    <property type="entry name" value="DNA primase, catalytic core, N-terminal domain"/>
    <property type="match status" value="1"/>
</dbReference>
<dbReference type="GO" id="GO:0005737">
    <property type="term" value="C:cytoplasm"/>
    <property type="evidence" value="ECO:0007669"/>
    <property type="project" value="TreeGrafter"/>
</dbReference>
<keyword evidence="1 12" id="KW-0240">DNA-directed RNA polymerase</keyword>
<keyword evidence="5 12" id="KW-0235">DNA replication</keyword>
<organism evidence="16 17">
    <name type="scientific">Jeotgalicoccus saudimassiliensis</name>
    <dbReference type="NCBI Taxonomy" id="1461582"/>
    <lineage>
        <taxon>Bacteria</taxon>
        <taxon>Bacillati</taxon>
        <taxon>Bacillota</taxon>
        <taxon>Bacilli</taxon>
        <taxon>Bacillales</taxon>
        <taxon>Staphylococcaceae</taxon>
        <taxon>Jeotgalicoccus</taxon>
    </lineage>
</organism>
<comment type="subunit">
    <text evidence="12">Monomer. Interacts with DnaB.</text>
</comment>
<dbReference type="PANTHER" id="PTHR30313:SF2">
    <property type="entry name" value="DNA PRIMASE"/>
    <property type="match status" value="1"/>
</dbReference>
<dbReference type="Proteomes" id="UP000044136">
    <property type="component" value="Unassembled WGS sequence"/>
</dbReference>
<comment type="function">
    <text evidence="12 13">RNA polymerase that catalyzes the synthesis of short RNA molecules used as primers for DNA polymerase during DNA replication.</text>
</comment>
<evidence type="ECO:0000256" key="7">
    <source>
        <dbReference type="ARBA" id="ARBA00022771"/>
    </source>
</evidence>
<dbReference type="SMART" id="SM00493">
    <property type="entry name" value="TOPRIM"/>
    <property type="match status" value="1"/>
</dbReference>
<dbReference type="InterPro" id="IPR050219">
    <property type="entry name" value="DnaG_primase"/>
</dbReference>
<dbReference type="GO" id="GO:0006269">
    <property type="term" value="P:DNA replication, synthesis of primer"/>
    <property type="evidence" value="ECO:0007669"/>
    <property type="project" value="UniProtKB-UniRule"/>
</dbReference>
<keyword evidence="2 12" id="KW-0639">Primosome</keyword>
<evidence type="ECO:0000313" key="16">
    <source>
        <dbReference type="EMBL" id="CDZ99993.1"/>
    </source>
</evidence>
<dbReference type="InterPro" id="IPR036977">
    <property type="entry name" value="DNA_primase_Znf_CHC2"/>
</dbReference>
<dbReference type="GO" id="GO:0003677">
    <property type="term" value="F:DNA binding"/>
    <property type="evidence" value="ECO:0007669"/>
    <property type="project" value="UniProtKB-KW"/>
</dbReference>
<dbReference type="SMART" id="SM00400">
    <property type="entry name" value="ZnF_CHCC"/>
    <property type="match status" value="1"/>
</dbReference>
<comment type="cofactor">
    <cofactor evidence="12 13 14">
        <name>Zn(2+)</name>
        <dbReference type="ChEBI" id="CHEBI:29105"/>
    </cofactor>
    <text evidence="12 13 14">Binds 1 zinc ion per monomer.</text>
</comment>
<evidence type="ECO:0000256" key="8">
    <source>
        <dbReference type="ARBA" id="ARBA00022833"/>
    </source>
</evidence>
<keyword evidence="4 12" id="KW-0548">Nucleotidyltransferase</keyword>
<keyword evidence="9" id="KW-0460">Magnesium</keyword>
<dbReference type="Gene3D" id="3.40.1360.10">
    <property type="match status" value="1"/>
</dbReference>
<evidence type="ECO:0000259" key="15">
    <source>
        <dbReference type="PROSITE" id="PS50880"/>
    </source>
</evidence>
<accession>A0A078LXT8</accession>
<dbReference type="FunFam" id="3.90.580.10:FF:000001">
    <property type="entry name" value="DNA primase"/>
    <property type="match status" value="1"/>
</dbReference>
<dbReference type="Pfam" id="PF13155">
    <property type="entry name" value="Toprim_2"/>
    <property type="match status" value="1"/>
</dbReference>
<keyword evidence="7 12" id="KW-0863">Zinc-finger</keyword>
<sequence>MRIPEETIAKIKDETDITELVASYIKLERRGRNYVGLCPFHDEKTPSFSVSPEKQIAHCFGCKKGGNVFQFLMEIENMSFAEAAAKLGEPLNIKIDTQTSNIAESDMTFIRMHEYMTGLYHQLLVNTNEGEKALQYLLDRGFPMELIRSEQIGYAPDMPKFATNALLEQGYNEETAYQAGLVSRNEENFSYYDRFVGRIMIPIKNHQGHLVGYTARSIDGSEPKYLNTPETETFKKRELFFNLHDARKHVRKLDNIILMEGHLDVLKVKTTKVKHIVATMGTELSQENVSLLERLSSNVTIMFDGDSAGRNATLKVGDTLLKRGLNVYVQKIPDKMDPDEYIETFGAEKFEQFIADEQQHYLHFKAEVLRHEAKENDMKLTQHLNTLAGDLQFVRDHLTAERLIVTISSIFGVDKQALSGIIPEPVRQEPDYRIPEPVREQMTLRQKKERYLTKLMMANREFLLEYRDALDENVLTYRPYYDIMRGLCAYFEAHGEFDISMALNYLDPALTDTLIELDGMSIHEDVSHSEINDYLEDLSGIRNSEYEKQEIYRKLEVAERDNDMELQIKLTQQLIELNRIHKM</sequence>
<dbReference type="RefSeq" id="WP_035808616.1">
    <property type="nucleotide sequence ID" value="NZ_CCSE01000001.1"/>
</dbReference>
<feature type="domain" description="Toprim" evidence="15">
    <location>
        <begin position="254"/>
        <end position="333"/>
    </location>
</feature>
<keyword evidence="17" id="KW-1185">Reference proteome</keyword>
<comment type="similarity">
    <text evidence="12 13">Belongs to the DnaG primase family.</text>
</comment>
<evidence type="ECO:0000256" key="1">
    <source>
        <dbReference type="ARBA" id="ARBA00022478"/>
    </source>
</evidence>
<evidence type="ECO:0000256" key="6">
    <source>
        <dbReference type="ARBA" id="ARBA00022723"/>
    </source>
</evidence>
<dbReference type="Gene3D" id="1.20.50.20">
    <property type="entry name" value="DnaG, RNA polymerase domain, helical bundle"/>
    <property type="match status" value="1"/>
</dbReference>
<dbReference type="InterPro" id="IPR006171">
    <property type="entry name" value="TOPRIM_dom"/>
</dbReference>
<dbReference type="HOGENOM" id="CLU_013501_3_3_9"/>